<evidence type="ECO:0000313" key="9">
    <source>
        <dbReference type="Proteomes" id="UP000046680"/>
    </source>
</evidence>
<proteinExistence type="predicted"/>
<evidence type="ECO:0000313" key="8">
    <source>
        <dbReference type="Proteomes" id="UP000044938"/>
    </source>
</evidence>
<dbReference type="Proteomes" id="UP000038802">
    <property type="component" value="Unassembled WGS sequence"/>
</dbReference>
<dbReference type="Proteomes" id="UP000044938">
    <property type="component" value="Unassembled WGS sequence"/>
</dbReference>
<dbReference type="Proteomes" id="UP000039217">
    <property type="component" value="Unassembled WGS sequence"/>
</dbReference>
<dbReference type="EMBL" id="CQQC01001490">
    <property type="protein sequence ID" value="CNV99397.1"/>
    <property type="molecule type" value="Genomic_DNA"/>
</dbReference>
<dbReference type="EMBL" id="CGCX01002725">
    <property type="protein sequence ID" value="CFS15526.1"/>
    <property type="molecule type" value="Genomic_DNA"/>
</dbReference>
<protein>
    <submittedName>
        <fullName evidence="5">Uncharacterized protein</fullName>
    </submittedName>
</protein>
<dbReference type="AlphaFoldDB" id="A0A0T7LP92"/>
<evidence type="ECO:0000313" key="6">
    <source>
        <dbReference type="Proteomes" id="UP000038802"/>
    </source>
</evidence>
<evidence type="ECO:0000313" key="3">
    <source>
        <dbReference type="EMBL" id="CNV99397.1"/>
    </source>
</evidence>
<evidence type="ECO:0000313" key="2">
    <source>
        <dbReference type="EMBL" id="CFS15526.1"/>
    </source>
</evidence>
<evidence type="ECO:0000313" key="7">
    <source>
        <dbReference type="Proteomes" id="UP000039217"/>
    </source>
</evidence>
<dbReference type="EMBL" id="CSAE01001085">
    <property type="protein sequence ID" value="COX28628.1"/>
    <property type="molecule type" value="Genomic_DNA"/>
</dbReference>
<reference evidence="5" key="2">
    <citation type="submission" date="2015-03" db="EMBL/GenBank/DDBJ databases">
        <authorList>
            <person name="Murphy D."/>
        </authorList>
    </citation>
    <scope>NUCLEOTIDE SEQUENCE [LARGE SCALE GENOMIC DNA]</scope>
    <source>
        <strain evidence="5">K00500041</strain>
    </source>
</reference>
<dbReference type="Proteomes" id="UP000048289">
    <property type="component" value="Unassembled WGS sequence"/>
</dbReference>
<name>A0A0T7LP92_MYCTX</name>
<organism evidence="5 6">
    <name type="scientific">Mycobacterium tuberculosis</name>
    <dbReference type="NCBI Taxonomy" id="1773"/>
    <lineage>
        <taxon>Bacteria</taxon>
        <taxon>Bacillati</taxon>
        <taxon>Actinomycetota</taxon>
        <taxon>Actinomycetes</taxon>
        <taxon>Mycobacteriales</taxon>
        <taxon>Mycobacteriaceae</taxon>
        <taxon>Mycobacterium</taxon>
        <taxon>Mycobacterium tuberculosis complex</taxon>
    </lineage>
</organism>
<evidence type="ECO:0000313" key="4">
    <source>
        <dbReference type="EMBL" id="COW81771.1"/>
    </source>
</evidence>
<evidence type="ECO:0000313" key="10">
    <source>
        <dbReference type="Proteomes" id="UP000048289"/>
    </source>
</evidence>
<accession>A0A0T7LP92</accession>
<dbReference type="EMBL" id="CFOE01000994">
    <property type="protein sequence ID" value="CFE47189.1"/>
    <property type="molecule type" value="Genomic_DNA"/>
</dbReference>
<evidence type="ECO:0000313" key="1">
    <source>
        <dbReference type="EMBL" id="CFE47189.1"/>
    </source>
</evidence>
<sequence>MVISTFSRGTVRLGLRSPACGPAAVTSVPVTSTAARFSALSAVSARNGLTTSSWTTPSSGWPILT</sequence>
<reference evidence="6 7" key="1">
    <citation type="submission" date="2015-03" db="EMBL/GenBank/DDBJ databases">
        <authorList>
            <consortium name="Pathogen Informatics"/>
        </authorList>
    </citation>
    <scope>NUCLEOTIDE SEQUENCE [LARGE SCALE GENOMIC DNA]</scope>
    <source>
        <strain evidence="2 9">C09601061</strain>
        <strain evidence="3 7">D00501624</strain>
        <strain evidence="1 10">G09901357</strain>
        <strain evidence="6">K00500041</strain>
        <strain evidence="4 8">M09401471</strain>
    </source>
</reference>
<evidence type="ECO:0000313" key="5">
    <source>
        <dbReference type="EMBL" id="COX28628.1"/>
    </source>
</evidence>
<gene>
    <name evidence="2" type="ORF">ERS007657_04284</name>
    <name evidence="3" type="ORF">ERS007661_03391</name>
    <name evidence="1" type="ORF">ERS007681_04312</name>
    <name evidence="5" type="ORF">ERS007703_05025</name>
    <name evidence="4" type="ORF">ERS007720_03342</name>
</gene>
<dbReference type="Proteomes" id="UP000046680">
    <property type="component" value="Unassembled WGS sequence"/>
</dbReference>
<dbReference type="EMBL" id="CSAJ01000524">
    <property type="protein sequence ID" value="COW81771.1"/>
    <property type="molecule type" value="Genomic_DNA"/>
</dbReference>